<dbReference type="InterPro" id="IPR010935">
    <property type="entry name" value="SMC_hinge"/>
</dbReference>
<dbReference type="AlphaFoldDB" id="A0AB35XVW1"/>
<evidence type="ECO:0000256" key="1">
    <source>
        <dbReference type="SAM" id="Coils"/>
    </source>
</evidence>
<feature type="region of interest" description="Disordered" evidence="2">
    <location>
        <begin position="139"/>
        <end position="164"/>
    </location>
</feature>
<dbReference type="Pfam" id="PF13555">
    <property type="entry name" value="AAA_29"/>
    <property type="match status" value="1"/>
</dbReference>
<evidence type="ECO:0000256" key="2">
    <source>
        <dbReference type="SAM" id="MobiDB-lite"/>
    </source>
</evidence>
<dbReference type="GO" id="GO:0005524">
    <property type="term" value="F:ATP binding"/>
    <property type="evidence" value="ECO:0007669"/>
    <property type="project" value="InterPro"/>
</dbReference>
<dbReference type="InterPro" id="IPR027417">
    <property type="entry name" value="P-loop_NTPase"/>
</dbReference>
<dbReference type="PANTHER" id="PTHR32182:SF0">
    <property type="entry name" value="DNA REPLICATION AND REPAIR PROTEIN RECF"/>
    <property type="match status" value="1"/>
</dbReference>
<protein>
    <submittedName>
        <fullName evidence="4">SbcC/MukB-like Walker B domain-containing protein</fullName>
    </submittedName>
</protein>
<organism evidence="4 5">
    <name type="scientific">Faecalibacterium taiwanense</name>
    <dbReference type="NCBI Taxonomy" id="3030638"/>
    <lineage>
        <taxon>Bacteria</taxon>
        <taxon>Bacillati</taxon>
        <taxon>Bacillota</taxon>
        <taxon>Clostridia</taxon>
        <taxon>Eubacteriales</taxon>
        <taxon>Oscillospiraceae</taxon>
        <taxon>Faecalibacterium</taxon>
    </lineage>
</organism>
<reference evidence="4 5" key="1">
    <citation type="submission" date="2024-03" db="EMBL/GenBank/DDBJ databases">
        <authorList>
            <person name="Plomp N."/>
            <person name="Harmsen H.J."/>
        </authorList>
    </citation>
    <scope>NUCLEOTIDE SEQUENCE [LARGE SCALE GENOMIC DNA]</scope>
    <source>
        <strain evidence="4 5">HTF-76H</strain>
    </source>
</reference>
<dbReference type="SUPFAM" id="SSF52540">
    <property type="entry name" value="P-loop containing nucleoside triphosphate hydrolases"/>
    <property type="match status" value="1"/>
</dbReference>
<feature type="coiled-coil region" evidence="1">
    <location>
        <begin position="349"/>
        <end position="376"/>
    </location>
</feature>
<keyword evidence="5" id="KW-1185">Reference proteome</keyword>
<dbReference type="GO" id="GO:0051276">
    <property type="term" value="P:chromosome organization"/>
    <property type="evidence" value="ECO:0007669"/>
    <property type="project" value="InterPro"/>
</dbReference>
<evidence type="ECO:0000259" key="3">
    <source>
        <dbReference type="Pfam" id="PF06470"/>
    </source>
</evidence>
<dbReference type="Pfam" id="PF13558">
    <property type="entry name" value="SbcC_Walker_B"/>
    <property type="match status" value="1"/>
</dbReference>
<accession>A0AB35XVW1</accession>
<dbReference type="PANTHER" id="PTHR32182">
    <property type="entry name" value="DNA REPLICATION AND REPAIR PROTEIN RECF"/>
    <property type="match status" value="1"/>
</dbReference>
<keyword evidence="1" id="KW-0175">Coiled coil</keyword>
<name>A0AB35XVW1_9FIRM</name>
<evidence type="ECO:0000313" key="5">
    <source>
        <dbReference type="Proteomes" id="UP001379600"/>
    </source>
</evidence>
<dbReference type="RefSeq" id="WP_337678544.1">
    <property type="nucleotide sequence ID" value="NZ_JBBFKB010000048.1"/>
</dbReference>
<dbReference type="Gene3D" id="3.40.50.300">
    <property type="entry name" value="P-loop containing nucleotide triphosphate hydrolases"/>
    <property type="match status" value="2"/>
</dbReference>
<proteinExistence type="predicted"/>
<evidence type="ECO:0000313" key="4">
    <source>
        <dbReference type="EMBL" id="MEJ3689627.1"/>
    </source>
</evidence>
<dbReference type="GO" id="GO:0005694">
    <property type="term" value="C:chromosome"/>
    <property type="evidence" value="ECO:0007669"/>
    <property type="project" value="InterPro"/>
</dbReference>
<dbReference type="EMBL" id="JBBFKC010000001">
    <property type="protein sequence ID" value="MEJ3689627.1"/>
    <property type="molecule type" value="Genomic_DNA"/>
</dbReference>
<gene>
    <name evidence="4" type="ORF">WF787_00085</name>
</gene>
<dbReference type="Pfam" id="PF06470">
    <property type="entry name" value="SMC_hinge"/>
    <property type="match status" value="1"/>
</dbReference>
<dbReference type="GO" id="GO:0006302">
    <property type="term" value="P:double-strand break repair"/>
    <property type="evidence" value="ECO:0007669"/>
    <property type="project" value="TreeGrafter"/>
</dbReference>
<dbReference type="Proteomes" id="UP001379600">
    <property type="component" value="Unassembled WGS sequence"/>
</dbReference>
<sequence>MIELKRLKLINWHNFENVTFDCARLTYMIGVNAVGKTTILDAIRYCLTTNRNFNALGNKKSGRTLQGSVHAKQRGENAYRRPGHTVAYIGAEFWDSVKRTPFVIAVRVESEGPMQELHPGDQTWYLSEDGCTLEQLPFIDPKTGAPSAKEDFKPATGRLSYTRSPSEARDRICRALGIGRASSPLGKKFNEVFQMGTSMDEIPNFREFLYQYILPQPELDLDALQGDRLELENLHAVLAEAQTRADALEEIVDFGREAAEKQTQTLVNRGAALLARAAADGSEQTVWQEHLDAGRRQLEQLNARYAEAKNAEAEARRAYLSAHGAASASGEGRALDALTEELSRRKTALDTAARKAEKAESALARTQSLLAVLRRSGFAAGIKAEELTADTLPQLTTWLSAQEKPLEEAYFAARQNTAALQKEQAGKRAELDAVSGGKWVYPHGDAATRVRDAVNAELKSRGMQPDAKIFCELLNVEDESWQDCVEACLGDRRFDILVPPAHYEAAKSAFVALKDKVGPISLLDTPGIRKANRRADKYGPDSLAAQVSSENPLAAQYAQTILGRIVCCDTPDTLEQYPDSATRDLLRHHPFRLERLRTPQRYIGLDARRARAGALAAELEALGESARAAAQTEQNLKAAYNQYQTLLRGTALDELAALWDARAALTAAQNAVTEQEAKLTECRENPLLQQLYKEEEAREAAWEAARAAVEQAGGDIRVCQKQIASCEAEQKKAGETAQQSADAARNFFAAHPLVEPLARTRMLALAPADKPRAAAQAAEKAQAKLDDALAVYLTGTLEPAQKAYNEHYVCDYPLGLAGLDQYRAQHESLVRIDLERYAARLEQAQRDCKDRFRKDILFRMKDDIFNARRQFRELNKVMEQLTYGEEVYRFELEPSRDPQLAAFYQVIVDKGNQQMTEGDSLDNLAATADPAYERQVDELMEKIMADVDENTRARQEGRTGGVTLSDYVDYRTYLDYDIKVTNRVTGQQAYLSRVSRDSSGGENQAPFYVAICASLLQIYEKSENSIRLVLLDEAFSKMTSDRIRPMMELFRRLQLQVLLISTVEKSTAIQPYCDITYSIVRHGDTNAIAPFVRIEKDREEENAE</sequence>
<feature type="coiled-coil region" evidence="1">
    <location>
        <begin position="291"/>
        <end position="318"/>
    </location>
</feature>
<comment type="caution">
    <text evidence="4">The sequence shown here is derived from an EMBL/GenBank/DDBJ whole genome shotgun (WGS) entry which is preliminary data.</text>
</comment>
<dbReference type="GO" id="GO:0000731">
    <property type="term" value="P:DNA synthesis involved in DNA repair"/>
    <property type="evidence" value="ECO:0007669"/>
    <property type="project" value="TreeGrafter"/>
</dbReference>
<feature type="domain" description="SMC hinge" evidence="3">
    <location>
        <begin position="472"/>
        <end position="573"/>
    </location>
</feature>